<proteinExistence type="predicted"/>
<dbReference type="RefSeq" id="WP_311352106.1">
    <property type="nucleotide sequence ID" value="NZ_JAVRHR010000003.1"/>
</dbReference>
<comment type="caution">
    <text evidence="1">The sequence shown here is derived from an EMBL/GenBank/DDBJ whole genome shotgun (WGS) entry which is preliminary data.</text>
</comment>
<sequence>MKTSREKAKEICTKSQYGEATWWEILQLNVYLLFYKDCAQFSAKNSKLTSLCEQANMQVISEEDKEAMKKELEKQL</sequence>
<evidence type="ECO:0000313" key="1">
    <source>
        <dbReference type="EMBL" id="MDT0607898.1"/>
    </source>
</evidence>
<keyword evidence="2" id="KW-1185">Reference proteome</keyword>
<organism evidence="1 2">
    <name type="scientific">Croceitalea rosinachiae</name>
    <dbReference type="NCBI Taxonomy" id="3075596"/>
    <lineage>
        <taxon>Bacteria</taxon>
        <taxon>Pseudomonadati</taxon>
        <taxon>Bacteroidota</taxon>
        <taxon>Flavobacteriia</taxon>
        <taxon>Flavobacteriales</taxon>
        <taxon>Flavobacteriaceae</taxon>
        <taxon>Croceitalea</taxon>
    </lineage>
</organism>
<dbReference type="Proteomes" id="UP001255246">
    <property type="component" value="Unassembled WGS sequence"/>
</dbReference>
<evidence type="ECO:0000313" key="2">
    <source>
        <dbReference type="Proteomes" id="UP001255246"/>
    </source>
</evidence>
<protein>
    <submittedName>
        <fullName evidence="1">Uncharacterized protein</fullName>
    </submittedName>
</protein>
<name>A0ABU3ACJ1_9FLAO</name>
<accession>A0ABU3ACJ1</accession>
<gene>
    <name evidence="1" type="ORF">RM706_12700</name>
</gene>
<reference evidence="1 2" key="1">
    <citation type="submission" date="2023-09" db="EMBL/GenBank/DDBJ databases">
        <authorList>
            <person name="Rey-Velasco X."/>
        </authorList>
    </citation>
    <scope>NUCLEOTIDE SEQUENCE [LARGE SCALE GENOMIC DNA]</scope>
    <source>
        <strain evidence="1 2">F388</strain>
    </source>
</reference>
<dbReference type="EMBL" id="JAVRHR010000003">
    <property type="protein sequence ID" value="MDT0607898.1"/>
    <property type="molecule type" value="Genomic_DNA"/>
</dbReference>